<gene>
    <name evidence="1" type="ORF">A2210_00665</name>
</gene>
<accession>A0A1F8CLG2</accession>
<evidence type="ECO:0000313" key="2">
    <source>
        <dbReference type="Proteomes" id="UP000177855"/>
    </source>
</evidence>
<protein>
    <submittedName>
        <fullName evidence="1">Uncharacterized protein</fullName>
    </submittedName>
</protein>
<reference evidence="1 2" key="1">
    <citation type="journal article" date="2016" name="Nat. Commun.">
        <title>Thousands of microbial genomes shed light on interconnected biogeochemical processes in an aquifer system.</title>
        <authorList>
            <person name="Anantharaman K."/>
            <person name="Brown C.T."/>
            <person name="Hug L.A."/>
            <person name="Sharon I."/>
            <person name="Castelle C.J."/>
            <person name="Probst A.J."/>
            <person name="Thomas B.C."/>
            <person name="Singh A."/>
            <person name="Wilkins M.J."/>
            <person name="Karaoz U."/>
            <person name="Brodie E.L."/>
            <person name="Williams K.H."/>
            <person name="Hubbard S.S."/>
            <person name="Banfield J.F."/>
        </authorList>
    </citation>
    <scope>NUCLEOTIDE SEQUENCE [LARGE SCALE GENOMIC DNA]</scope>
</reference>
<sequence>MEIKQKPVSVGNKNQHITYTSTPLEDLSGSQREAIDKAALDKLYEKLYGASVSDDPATRVIQYV</sequence>
<dbReference type="AlphaFoldDB" id="A0A1F8CLG2"/>
<dbReference type="Proteomes" id="UP000177855">
    <property type="component" value="Unassembled WGS sequence"/>
</dbReference>
<proteinExistence type="predicted"/>
<evidence type="ECO:0000313" key="1">
    <source>
        <dbReference type="EMBL" id="OGM77170.1"/>
    </source>
</evidence>
<comment type="caution">
    <text evidence="1">The sequence shown here is derived from an EMBL/GenBank/DDBJ whole genome shotgun (WGS) entry which is preliminary data.</text>
</comment>
<name>A0A1F8CLG2_9BACT</name>
<organism evidence="1 2">
    <name type="scientific">Candidatus Woesebacteria bacterium RIFOXYA1_FULL_40_18</name>
    <dbReference type="NCBI Taxonomy" id="1802532"/>
    <lineage>
        <taxon>Bacteria</taxon>
        <taxon>Candidatus Woeseibacteriota</taxon>
    </lineage>
</organism>
<dbReference type="EMBL" id="MGHS01000005">
    <property type="protein sequence ID" value="OGM77170.1"/>
    <property type="molecule type" value="Genomic_DNA"/>
</dbReference>